<evidence type="ECO:0000313" key="7">
    <source>
        <dbReference type="EMBL" id="GAA4984920.1"/>
    </source>
</evidence>
<reference evidence="8" key="1">
    <citation type="journal article" date="2019" name="Int. J. Syst. Evol. Microbiol.">
        <title>The Global Catalogue of Microorganisms (GCM) 10K type strain sequencing project: providing services to taxonomists for standard genome sequencing and annotation.</title>
        <authorList>
            <consortium name="The Broad Institute Genomics Platform"/>
            <consortium name="The Broad Institute Genome Sequencing Center for Infectious Disease"/>
            <person name="Wu L."/>
            <person name="Ma J."/>
        </authorList>
    </citation>
    <scope>NUCLEOTIDE SEQUENCE [LARGE SCALE GENOMIC DNA]</scope>
    <source>
        <strain evidence="8">JCM 18126</strain>
    </source>
</reference>
<feature type="transmembrane region" description="Helical" evidence="6">
    <location>
        <begin position="108"/>
        <end position="130"/>
    </location>
</feature>
<evidence type="ECO:0000256" key="2">
    <source>
        <dbReference type="ARBA" id="ARBA00022475"/>
    </source>
</evidence>
<evidence type="ECO:0000313" key="8">
    <source>
        <dbReference type="Proteomes" id="UP001501195"/>
    </source>
</evidence>
<keyword evidence="3 6" id="KW-0812">Transmembrane</keyword>
<feature type="transmembrane region" description="Helical" evidence="6">
    <location>
        <begin position="261"/>
        <end position="279"/>
    </location>
</feature>
<dbReference type="Proteomes" id="UP001501195">
    <property type="component" value="Unassembled WGS sequence"/>
</dbReference>
<evidence type="ECO:0000256" key="4">
    <source>
        <dbReference type="ARBA" id="ARBA00022989"/>
    </source>
</evidence>
<feature type="transmembrane region" description="Helical" evidence="6">
    <location>
        <begin position="230"/>
        <end position="255"/>
    </location>
</feature>
<dbReference type="Pfam" id="PF02653">
    <property type="entry name" value="BPD_transp_2"/>
    <property type="match status" value="1"/>
</dbReference>
<feature type="transmembrane region" description="Helical" evidence="6">
    <location>
        <begin position="30"/>
        <end position="47"/>
    </location>
</feature>
<feature type="transmembrane region" description="Helical" evidence="6">
    <location>
        <begin position="59"/>
        <end position="82"/>
    </location>
</feature>
<sequence>MSVLATRPEPAAAATTRRRPVLRGVEGQELVLIGVLAVTWVALSLATDTFLTGGNLRNIVFSVAPVALIGIGMTAVIVTAGIDVSVGSQVAVVIVVVGKLVRDAGVPLLPALAVALVLGGVLGTVNGLLVSYGRIHPIIVTFGTLNVYRFVSLQIFGNEQVSGVPGTFAVLGGGQRGQLLGIPAAFLLAVVLGALMWCYMRFWPTGRHLYAVGGDPLAARLAGVSVRRRVVSAYVLTGVCAGLATCVLIGSGGLVQQNAGAGLELAVIAAVVIGGTSIVGGRGTVLGTLLGALLVGTITSAVTLLGWSSQLTNLFIGVFILIAVGADLLRERRRRSR</sequence>
<dbReference type="EMBL" id="BAABIL010000389">
    <property type="protein sequence ID" value="GAA4984920.1"/>
    <property type="molecule type" value="Genomic_DNA"/>
</dbReference>
<feature type="transmembrane region" description="Helical" evidence="6">
    <location>
        <begin position="311"/>
        <end position="329"/>
    </location>
</feature>
<dbReference type="RefSeq" id="WP_345712909.1">
    <property type="nucleotide sequence ID" value="NZ_BAABIL010000389.1"/>
</dbReference>
<gene>
    <name evidence="7" type="ORF">GCM10023225_24840</name>
</gene>
<accession>A0ABP9I288</accession>
<comment type="caution">
    <text evidence="7">The sequence shown here is derived from an EMBL/GenBank/DDBJ whole genome shotgun (WGS) entry which is preliminary data.</text>
</comment>
<keyword evidence="8" id="KW-1185">Reference proteome</keyword>
<protein>
    <submittedName>
        <fullName evidence="7">ABC transporter permease</fullName>
    </submittedName>
</protein>
<dbReference type="InterPro" id="IPR001851">
    <property type="entry name" value="ABC_transp_permease"/>
</dbReference>
<evidence type="ECO:0000256" key="3">
    <source>
        <dbReference type="ARBA" id="ARBA00022692"/>
    </source>
</evidence>
<evidence type="ECO:0000256" key="6">
    <source>
        <dbReference type="SAM" id="Phobius"/>
    </source>
</evidence>
<keyword evidence="5 6" id="KW-0472">Membrane</keyword>
<organism evidence="7 8">
    <name type="scientific">Kineococcus glutinatus</name>
    <dbReference type="NCBI Taxonomy" id="1070872"/>
    <lineage>
        <taxon>Bacteria</taxon>
        <taxon>Bacillati</taxon>
        <taxon>Actinomycetota</taxon>
        <taxon>Actinomycetes</taxon>
        <taxon>Kineosporiales</taxon>
        <taxon>Kineosporiaceae</taxon>
        <taxon>Kineococcus</taxon>
    </lineage>
</organism>
<dbReference type="PANTHER" id="PTHR32196">
    <property type="entry name" value="ABC TRANSPORTER PERMEASE PROTEIN YPHD-RELATED-RELATED"/>
    <property type="match status" value="1"/>
</dbReference>
<keyword evidence="4 6" id="KW-1133">Transmembrane helix</keyword>
<feature type="transmembrane region" description="Helical" evidence="6">
    <location>
        <begin position="137"/>
        <end position="157"/>
    </location>
</feature>
<comment type="subcellular location">
    <subcellularLocation>
        <location evidence="1">Cell membrane</location>
        <topology evidence="1">Multi-pass membrane protein</topology>
    </subcellularLocation>
</comment>
<dbReference type="CDD" id="cd06579">
    <property type="entry name" value="TM_PBP1_transp_AraH_like"/>
    <property type="match status" value="1"/>
</dbReference>
<name>A0ABP9I288_9ACTN</name>
<evidence type="ECO:0000256" key="5">
    <source>
        <dbReference type="ARBA" id="ARBA00023136"/>
    </source>
</evidence>
<evidence type="ECO:0000256" key="1">
    <source>
        <dbReference type="ARBA" id="ARBA00004651"/>
    </source>
</evidence>
<keyword evidence="2" id="KW-1003">Cell membrane</keyword>
<proteinExistence type="predicted"/>
<feature type="transmembrane region" description="Helical" evidence="6">
    <location>
        <begin position="177"/>
        <end position="199"/>
    </location>
</feature>
<dbReference type="PANTHER" id="PTHR32196:SF72">
    <property type="entry name" value="RIBOSE IMPORT PERMEASE PROTEIN RBSC"/>
    <property type="match status" value="1"/>
</dbReference>
<feature type="transmembrane region" description="Helical" evidence="6">
    <location>
        <begin position="286"/>
        <end position="305"/>
    </location>
</feature>